<comment type="similarity">
    <text evidence="1">Belongs to the ATP-dependent AMP-binding enzyme family.</text>
</comment>
<dbReference type="SUPFAM" id="SSF56801">
    <property type="entry name" value="Acetyl-CoA synthetase-like"/>
    <property type="match status" value="1"/>
</dbReference>
<dbReference type="GO" id="GO:0016405">
    <property type="term" value="F:CoA-ligase activity"/>
    <property type="evidence" value="ECO:0007669"/>
    <property type="project" value="TreeGrafter"/>
</dbReference>
<reference evidence="4 5" key="1">
    <citation type="submission" date="2014-10" db="EMBL/GenBank/DDBJ databases">
        <title>Draft genome of the hookworm Ancylostoma caninum.</title>
        <authorList>
            <person name="Mitreva M."/>
        </authorList>
    </citation>
    <scope>NUCLEOTIDE SEQUENCE [LARGE SCALE GENOMIC DNA]</scope>
    <source>
        <strain evidence="4 5">Baltimore</strain>
    </source>
</reference>
<comment type="caution">
    <text evidence="4">The sequence shown here is derived from an EMBL/GenBank/DDBJ whole genome shotgun (WGS) entry which is preliminary data.</text>
</comment>
<dbReference type="PANTHER" id="PTHR24096">
    <property type="entry name" value="LONG-CHAIN-FATTY-ACID--COA LIGASE"/>
    <property type="match status" value="1"/>
</dbReference>
<evidence type="ECO:0000313" key="5">
    <source>
        <dbReference type="Proteomes" id="UP000252519"/>
    </source>
</evidence>
<dbReference type="InterPro" id="IPR045851">
    <property type="entry name" value="AMP-bd_C_sf"/>
</dbReference>
<proteinExistence type="inferred from homology"/>
<accession>A0A368H2M3</accession>
<dbReference type="AlphaFoldDB" id="A0A368H2M3"/>
<protein>
    <recommendedName>
        <fullName evidence="3">AMP-binding enzyme C-terminal domain-containing protein</fullName>
    </recommendedName>
</protein>
<dbReference type="EMBL" id="JOJR01000019">
    <property type="protein sequence ID" value="RCN50851.1"/>
    <property type="molecule type" value="Genomic_DNA"/>
</dbReference>
<evidence type="ECO:0000313" key="4">
    <source>
        <dbReference type="EMBL" id="RCN50851.1"/>
    </source>
</evidence>
<dbReference type="Gene3D" id="3.30.300.30">
    <property type="match status" value="1"/>
</dbReference>
<keyword evidence="5" id="KW-1185">Reference proteome</keyword>
<dbReference type="STRING" id="29170.A0A368H2M3"/>
<dbReference type="OrthoDB" id="10253869at2759"/>
<sequence>MKVGFSEKKKICLNELEDVLLCHPSIADAAVLGIEDEESAHGAKAFIVHCDETLTYDDVKRYIQGQLSYTRLNVEVEFIDTIPRGADGRVLRYELLKEELPQEKQITATKAE</sequence>
<evidence type="ECO:0000256" key="2">
    <source>
        <dbReference type="ARBA" id="ARBA00022598"/>
    </source>
</evidence>
<dbReference type="PANTHER" id="PTHR24096:SF149">
    <property type="entry name" value="AMP-BINDING DOMAIN-CONTAINING PROTEIN-RELATED"/>
    <property type="match status" value="1"/>
</dbReference>
<evidence type="ECO:0000256" key="1">
    <source>
        <dbReference type="ARBA" id="ARBA00006432"/>
    </source>
</evidence>
<gene>
    <name evidence="4" type="ORF">ANCCAN_03069</name>
</gene>
<feature type="domain" description="AMP-binding enzyme C-terminal" evidence="3">
    <location>
        <begin position="15"/>
        <end position="87"/>
    </location>
</feature>
<dbReference type="Proteomes" id="UP000252519">
    <property type="component" value="Unassembled WGS sequence"/>
</dbReference>
<name>A0A368H2M3_ANCCA</name>
<dbReference type="Pfam" id="PF13193">
    <property type="entry name" value="AMP-binding_C"/>
    <property type="match status" value="1"/>
</dbReference>
<dbReference type="InterPro" id="IPR025110">
    <property type="entry name" value="AMP-bd_C"/>
</dbReference>
<keyword evidence="2" id="KW-0436">Ligase</keyword>
<organism evidence="4 5">
    <name type="scientific">Ancylostoma caninum</name>
    <name type="common">Dog hookworm</name>
    <dbReference type="NCBI Taxonomy" id="29170"/>
    <lineage>
        <taxon>Eukaryota</taxon>
        <taxon>Metazoa</taxon>
        <taxon>Ecdysozoa</taxon>
        <taxon>Nematoda</taxon>
        <taxon>Chromadorea</taxon>
        <taxon>Rhabditida</taxon>
        <taxon>Rhabditina</taxon>
        <taxon>Rhabditomorpha</taxon>
        <taxon>Strongyloidea</taxon>
        <taxon>Ancylostomatidae</taxon>
        <taxon>Ancylostomatinae</taxon>
        <taxon>Ancylostoma</taxon>
    </lineage>
</organism>
<evidence type="ECO:0000259" key="3">
    <source>
        <dbReference type="Pfam" id="PF13193"/>
    </source>
</evidence>